<feature type="compositionally biased region" description="Low complexity" evidence="1">
    <location>
        <begin position="162"/>
        <end position="172"/>
    </location>
</feature>
<organism evidence="2 3">
    <name type="scientific">Pseudonocardia broussonetiae</name>
    <dbReference type="NCBI Taxonomy" id="2736640"/>
    <lineage>
        <taxon>Bacteria</taxon>
        <taxon>Bacillati</taxon>
        <taxon>Actinomycetota</taxon>
        <taxon>Actinomycetes</taxon>
        <taxon>Pseudonocardiales</taxon>
        <taxon>Pseudonocardiaceae</taxon>
        <taxon>Pseudonocardia</taxon>
    </lineage>
</organism>
<dbReference type="RefSeq" id="WP_172169888.1">
    <property type="nucleotide sequence ID" value="NZ_CP053565.1"/>
</dbReference>
<feature type="region of interest" description="Disordered" evidence="1">
    <location>
        <begin position="1"/>
        <end position="32"/>
    </location>
</feature>
<name>A0A6M6JUK1_9PSEU</name>
<protein>
    <recommendedName>
        <fullName evidence="4">Universal stress protein family protein</fullName>
    </recommendedName>
</protein>
<dbReference type="KEGG" id="pbro:HOP40_34730"/>
<sequence>MTTPTIAPYAPPTAEHPTQPIARPDGRAHGPQTAPQELLVALCDPADLTRSLVAAATRARAEQRPLTVVIVEPARAWTIDAAVIAVQDRRRARELASWTTAARTLCARVGVDIGEVLVLRPGWAWTREGRRRAISTRLDALARRRGAELHPLPYTARDTARRATAPRGTARASNRSAEHSLVGGAEAGAR</sequence>
<evidence type="ECO:0000256" key="1">
    <source>
        <dbReference type="SAM" id="MobiDB-lite"/>
    </source>
</evidence>
<evidence type="ECO:0000313" key="2">
    <source>
        <dbReference type="EMBL" id="QJY51140.1"/>
    </source>
</evidence>
<evidence type="ECO:0008006" key="4">
    <source>
        <dbReference type="Google" id="ProtNLM"/>
    </source>
</evidence>
<dbReference type="AlphaFoldDB" id="A0A6M6JUK1"/>
<feature type="region of interest" description="Disordered" evidence="1">
    <location>
        <begin position="156"/>
        <end position="190"/>
    </location>
</feature>
<evidence type="ECO:0000313" key="3">
    <source>
        <dbReference type="Proteomes" id="UP000505377"/>
    </source>
</evidence>
<keyword evidence="3" id="KW-1185">Reference proteome</keyword>
<reference evidence="2 3" key="1">
    <citation type="submission" date="2020-05" db="EMBL/GenBank/DDBJ databases">
        <authorList>
            <person name="Mo P."/>
        </authorList>
    </citation>
    <scope>NUCLEOTIDE SEQUENCE [LARGE SCALE GENOMIC DNA]</scope>
    <source>
        <strain evidence="2 3">Gen01</strain>
        <plasmid evidence="2 3">unnamed1</plasmid>
    </source>
</reference>
<gene>
    <name evidence="2" type="ORF">HOP40_34730</name>
</gene>
<geneLocation type="plasmid" evidence="2 3">
    <name>unnamed1</name>
</geneLocation>
<dbReference type="Proteomes" id="UP000505377">
    <property type="component" value="Plasmid unnamed1"/>
</dbReference>
<proteinExistence type="predicted"/>
<accession>A0A6M6JUK1</accession>
<keyword evidence="2" id="KW-0614">Plasmid</keyword>
<dbReference type="EMBL" id="CP053565">
    <property type="protein sequence ID" value="QJY51140.1"/>
    <property type="molecule type" value="Genomic_DNA"/>
</dbReference>